<dbReference type="InterPro" id="IPR012349">
    <property type="entry name" value="Split_barrel_FMN-bd"/>
</dbReference>
<dbReference type="NCBIfam" id="TIGR03615">
    <property type="entry name" value="RutF"/>
    <property type="match status" value="1"/>
</dbReference>
<proteinExistence type="inferred from homology"/>
<evidence type="ECO:0000259" key="6">
    <source>
        <dbReference type="SMART" id="SM00903"/>
    </source>
</evidence>
<evidence type="ECO:0000313" key="8">
    <source>
        <dbReference type="Proteomes" id="UP000600307"/>
    </source>
</evidence>
<dbReference type="RefSeq" id="WP_131692592.1">
    <property type="nucleotide sequence ID" value="NZ_CBCSED010000001.1"/>
</dbReference>
<dbReference type="InterPro" id="IPR050268">
    <property type="entry name" value="NADH-dep_flavin_reductase"/>
</dbReference>
<evidence type="ECO:0000256" key="4">
    <source>
        <dbReference type="ARBA" id="ARBA00023027"/>
    </source>
</evidence>
<dbReference type="Gene3D" id="2.30.110.10">
    <property type="entry name" value="Electron Transport, Fmn-binding Protein, Chain A"/>
    <property type="match status" value="1"/>
</dbReference>
<dbReference type="SMART" id="SM00903">
    <property type="entry name" value="Flavin_Reduct"/>
    <property type="match status" value="1"/>
</dbReference>
<protein>
    <recommendedName>
        <fullName evidence="5">FMN reductase (NADH) RutF</fullName>
        <ecNumber evidence="5">1.5.1.42</ecNumber>
    </recommendedName>
    <alternativeName>
        <fullName evidence="5">FMN reductase</fullName>
    </alternativeName>
    <alternativeName>
        <fullName evidence="5">NADH-flavin reductase RutF</fullName>
    </alternativeName>
    <alternativeName>
        <fullName evidence="5">NADH:flavin oxidoreductase</fullName>
    </alternativeName>
</protein>
<comment type="caution">
    <text evidence="7">The sequence shown here is derived from an EMBL/GenBank/DDBJ whole genome shotgun (WGS) entry which is preliminary data.</text>
</comment>
<evidence type="ECO:0000313" key="7">
    <source>
        <dbReference type="EMBL" id="MBF7954983.1"/>
    </source>
</evidence>
<reference evidence="7 8" key="1">
    <citation type="submission" date="2020-11" db="EMBL/GenBank/DDBJ databases">
        <title>Taxonomic investigation of Rahnella spp.</title>
        <authorList>
            <person name="Lee S.D."/>
        </authorList>
    </citation>
    <scope>NUCLEOTIDE SEQUENCE [LARGE SCALE GENOMIC DNA]</scope>
    <source>
        <strain evidence="7 8">SAP-10</strain>
    </source>
</reference>
<keyword evidence="2 5" id="KW-0288">FMN</keyword>
<dbReference type="EC" id="1.5.1.42" evidence="5"/>
<dbReference type="PANTHER" id="PTHR30466">
    <property type="entry name" value="FLAVIN REDUCTASE"/>
    <property type="match status" value="1"/>
</dbReference>
<dbReference type="PANTHER" id="PTHR30466:SF1">
    <property type="entry name" value="FMN REDUCTASE (NADH) RUTF"/>
    <property type="match status" value="1"/>
</dbReference>
<comment type="catalytic activity">
    <reaction evidence="5">
        <text>FMNH2 + NAD(+) = FMN + NADH + 2 H(+)</text>
        <dbReference type="Rhea" id="RHEA:21620"/>
        <dbReference type="ChEBI" id="CHEBI:15378"/>
        <dbReference type="ChEBI" id="CHEBI:57540"/>
        <dbReference type="ChEBI" id="CHEBI:57618"/>
        <dbReference type="ChEBI" id="CHEBI:57945"/>
        <dbReference type="ChEBI" id="CHEBI:58210"/>
        <dbReference type="EC" id="1.5.1.42"/>
    </reaction>
</comment>
<name>A0ABS0DS43_9GAMM</name>
<evidence type="ECO:0000256" key="5">
    <source>
        <dbReference type="HAMAP-Rule" id="MF_00833"/>
    </source>
</evidence>
<accession>A0ABS0DS43</accession>
<keyword evidence="3 5" id="KW-0560">Oxidoreductase</keyword>
<dbReference type="InterPro" id="IPR002563">
    <property type="entry name" value="Flavin_Rdtase-like_dom"/>
</dbReference>
<dbReference type="SUPFAM" id="SSF50475">
    <property type="entry name" value="FMN-binding split barrel"/>
    <property type="match status" value="1"/>
</dbReference>
<keyword evidence="4 5" id="KW-0520">NAD</keyword>
<comment type="function">
    <text evidence="5">Catalyzes the reduction of FMN to FMNH2 which is used to reduce pyrimidine by RutA via the Rut pathway.</text>
</comment>
<evidence type="ECO:0000256" key="1">
    <source>
        <dbReference type="ARBA" id="ARBA00022630"/>
    </source>
</evidence>
<gene>
    <name evidence="5 7" type="primary">rutF</name>
    <name evidence="7" type="ORF">IV431_05390</name>
</gene>
<feature type="domain" description="Flavin reductase like" evidence="6">
    <location>
        <begin position="44"/>
        <end position="189"/>
    </location>
</feature>
<sequence length="196" mass="21237">MPSTLNATLPATDMPVVEQQAAVEKQAVVEKQAAVEKQEYRDAMARLGSAVNIITTDGPGGRAGFTASAVCSVTDTPPTLLVCLNRSASVHPAFTQNQVLCVNTLADCHESLSNLFGGKTPMEQRFDAAEWARLATGSPILTDALVSFDCKVTQITRVGTHDILFCEAVALRRNDDSHGLVYFDRRYHPLMRQIAC</sequence>
<evidence type="ECO:0000256" key="3">
    <source>
        <dbReference type="ARBA" id="ARBA00023002"/>
    </source>
</evidence>
<dbReference type="InterPro" id="IPR019917">
    <property type="entry name" value="RutF"/>
</dbReference>
<dbReference type="HAMAP" id="MF_00833">
    <property type="entry name" value="RutF"/>
    <property type="match status" value="1"/>
</dbReference>
<keyword evidence="1 5" id="KW-0285">Flavoprotein</keyword>
<dbReference type="Proteomes" id="UP000600307">
    <property type="component" value="Unassembled WGS sequence"/>
</dbReference>
<evidence type="ECO:0000256" key="2">
    <source>
        <dbReference type="ARBA" id="ARBA00022643"/>
    </source>
</evidence>
<comment type="similarity">
    <text evidence="5">Belongs to the non-flavoprotein flavin reductase family. RutF subfamily.</text>
</comment>
<dbReference type="EMBL" id="JADOBH010000001">
    <property type="protein sequence ID" value="MBF7954983.1"/>
    <property type="molecule type" value="Genomic_DNA"/>
</dbReference>
<keyword evidence="8" id="KW-1185">Reference proteome</keyword>
<organism evidence="7 8">
    <name type="scientific">Rahnella victoriana</name>
    <dbReference type="NCBI Taxonomy" id="1510570"/>
    <lineage>
        <taxon>Bacteria</taxon>
        <taxon>Pseudomonadati</taxon>
        <taxon>Pseudomonadota</taxon>
        <taxon>Gammaproteobacteria</taxon>
        <taxon>Enterobacterales</taxon>
        <taxon>Yersiniaceae</taxon>
        <taxon>Rahnella</taxon>
    </lineage>
</organism>
<dbReference type="Pfam" id="PF01613">
    <property type="entry name" value="Flavin_Reduct"/>
    <property type="match status" value="1"/>
</dbReference>